<dbReference type="InterPro" id="IPR045078">
    <property type="entry name" value="TST/MPST-like"/>
</dbReference>
<dbReference type="InterPro" id="IPR001763">
    <property type="entry name" value="Rhodanese-like_dom"/>
</dbReference>
<dbReference type="CDD" id="cd01449">
    <property type="entry name" value="TST_Repeat_2"/>
    <property type="match status" value="1"/>
</dbReference>
<dbReference type="PATRIC" id="fig|1246626.3.peg.3248"/>
<dbReference type="GO" id="GO:0004792">
    <property type="term" value="F:thiosulfate-cyanide sulfurtransferase activity"/>
    <property type="evidence" value="ECO:0007669"/>
    <property type="project" value="InterPro"/>
</dbReference>
<dbReference type="Proteomes" id="UP000027142">
    <property type="component" value="Chromosome"/>
</dbReference>
<dbReference type="PANTHER" id="PTHR11364:SF27">
    <property type="entry name" value="SULFURTRANSFERASE"/>
    <property type="match status" value="1"/>
</dbReference>
<proteinExistence type="predicted"/>
<dbReference type="AlphaFoldDB" id="A0A060M6U3"/>
<dbReference type="Gene3D" id="3.40.250.10">
    <property type="entry name" value="Rhodanese-like domain"/>
    <property type="match status" value="2"/>
</dbReference>
<dbReference type="PROSITE" id="PS50206">
    <property type="entry name" value="RHODANESE_3"/>
    <property type="match status" value="2"/>
</dbReference>
<dbReference type="PANTHER" id="PTHR11364">
    <property type="entry name" value="THIOSULFATE SULFERTANSFERASE"/>
    <property type="match status" value="1"/>
</dbReference>
<dbReference type="eggNOG" id="COG2897">
    <property type="taxonomic scope" value="Bacteria"/>
</dbReference>
<dbReference type="InterPro" id="IPR036873">
    <property type="entry name" value="Rhodanese-like_dom_sf"/>
</dbReference>
<dbReference type="KEGG" id="ble:BleG1_3272"/>
<protein>
    <submittedName>
        <fullName evidence="4">Thiosulfate sulfurtransferase</fullName>
    </submittedName>
</protein>
<dbReference type="EMBL" id="CP003923">
    <property type="protein sequence ID" value="AIC95819.1"/>
    <property type="molecule type" value="Genomic_DNA"/>
</dbReference>
<evidence type="ECO:0000256" key="1">
    <source>
        <dbReference type="ARBA" id="ARBA00022679"/>
    </source>
</evidence>
<reference evidence="4 5" key="1">
    <citation type="journal article" date="2014" name="Gene">
        <title>A comparative genomic analysis of the alkalitolerant soil bacterium Bacillus lehensis G1.</title>
        <authorList>
            <person name="Noor Y.M."/>
            <person name="Samsulrizal N.H."/>
            <person name="Jema'on N.A."/>
            <person name="Low K.O."/>
            <person name="Ramli A.N."/>
            <person name="Alias N.I."/>
            <person name="Damis S.I."/>
            <person name="Fuzi S.F."/>
            <person name="Isa M.N."/>
            <person name="Murad A.M."/>
            <person name="Raih M.F."/>
            <person name="Bakar F.D."/>
            <person name="Najimudin N."/>
            <person name="Mahadi N.M."/>
            <person name="Illias R.M."/>
        </authorList>
    </citation>
    <scope>NUCLEOTIDE SEQUENCE [LARGE SCALE GENOMIC DNA]</scope>
    <source>
        <strain evidence="4 5">G1</strain>
    </source>
</reference>
<dbReference type="SUPFAM" id="SSF52821">
    <property type="entry name" value="Rhodanese/Cell cycle control phosphatase"/>
    <property type="match status" value="2"/>
</dbReference>
<dbReference type="PROSITE" id="PS00380">
    <property type="entry name" value="RHODANESE_1"/>
    <property type="match status" value="1"/>
</dbReference>
<dbReference type="OrthoDB" id="9770030at2"/>
<name>A0A060M6U3_9BACI</name>
<evidence type="ECO:0000256" key="2">
    <source>
        <dbReference type="ARBA" id="ARBA00022737"/>
    </source>
</evidence>
<dbReference type="InterPro" id="IPR001307">
    <property type="entry name" value="Thiosulphate_STrfase_CS"/>
</dbReference>
<feature type="domain" description="Rhodanese" evidence="3">
    <location>
        <begin position="162"/>
        <end position="273"/>
    </location>
</feature>
<evidence type="ECO:0000313" key="4">
    <source>
        <dbReference type="EMBL" id="AIC95819.1"/>
    </source>
</evidence>
<dbReference type="SMART" id="SM00450">
    <property type="entry name" value="RHOD"/>
    <property type="match status" value="2"/>
</dbReference>
<evidence type="ECO:0000313" key="5">
    <source>
        <dbReference type="Proteomes" id="UP000027142"/>
    </source>
</evidence>
<dbReference type="STRING" id="1246626.BleG1_3272"/>
<dbReference type="RefSeq" id="WP_051667627.1">
    <property type="nucleotide sequence ID" value="NZ_CP003923.1"/>
</dbReference>
<gene>
    <name evidence="4" type="ORF">BleG1_3272</name>
</gene>
<sequence>MILSVDTLQQWMKQGKTFSLLDARHDLKDEQKGKRLYNNAHIPGAIFIDMVEEMADRTLPEGGRYPMPSDEAMIEMAERKGIDEATPVVIYDEGSGGMAAGRAWWMLSYIGHASVYILDGGFNEWTSRGYQTTDERSIPTRSSFSATIRTERKVGHYDVAKRSKATHLLDARAYERFLGEQEEHDAKSGHIPGAASLFWKHVLNEDGTWKNKEQLEQEFQLLGDKNKEVIVYCGSGISACPLYLGLEQAGFTNVKLYPGSWSDWITHDYPIQKGE</sequence>
<keyword evidence="5" id="KW-1185">Reference proteome</keyword>
<accession>A0A060M6U3</accession>
<keyword evidence="1 4" id="KW-0808">Transferase</keyword>
<evidence type="ECO:0000259" key="3">
    <source>
        <dbReference type="PROSITE" id="PS50206"/>
    </source>
</evidence>
<dbReference type="Pfam" id="PF00581">
    <property type="entry name" value="Rhodanese"/>
    <property type="match status" value="2"/>
</dbReference>
<dbReference type="HOGENOM" id="CLU_031618_0_0_9"/>
<feature type="domain" description="Rhodanese" evidence="3">
    <location>
        <begin position="14"/>
        <end position="134"/>
    </location>
</feature>
<organism evidence="4 5">
    <name type="scientific">Shouchella lehensis G1</name>
    <dbReference type="NCBI Taxonomy" id="1246626"/>
    <lineage>
        <taxon>Bacteria</taxon>
        <taxon>Bacillati</taxon>
        <taxon>Bacillota</taxon>
        <taxon>Bacilli</taxon>
        <taxon>Bacillales</taxon>
        <taxon>Bacillaceae</taxon>
        <taxon>Shouchella</taxon>
    </lineage>
</organism>
<keyword evidence="2" id="KW-0677">Repeat</keyword>
<dbReference type="CDD" id="cd01448">
    <property type="entry name" value="TST_Repeat_1"/>
    <property type="match status" value="1"/>
</dbReference>